<dbReference type="Proteomes" id="UP000727407">
    <property type="component" value="Unassembled WGS sequence"/>
</dbReference>
<feature type="non-terminal residue" evidence="4">
    <location>
        <position position="232"/>
    </location>
</feature>
<dbReference type="GO" id="GO:0005737">
    <property type="term" value="C:cytoplasm"/>
    <property type="evidence" value="ECO:0007669"/>
    <property type="project" value="TreeGrafter"/>
</dbReference>
<dbReference type="Pfam" id="PF25415">
    <property type="entry name" value="EGF_BRNP1-3"/>
    <property type="match status" value="1"/>
</dbReference>
<gene>
    <name evidence="4" type="ORF">DAT39_012036</name>
</gene>
<keyword evidence="1" id="KW-0325">Glycoprotein</keyword>
<dbReference type="GO" id="GO:0045930">
    <property type="term" value="P:negative regulation of mitotic cell cycle"/>
    <property type="evidence" value="ECO:0007669"/>
    <property type="project" value="InterPro"/>
</dbReference>
<dbReference type="OrthoDB" id="10013872at2759"/>
<dbReference type="EMBL" id="QNUK01000205">
    <property type="protein sequence ID" value="KAF5898261.1"/>
    <property type="molecule type" value="Genomic_DNA"/>
</dbReference>
<dbReference type="GO" id="GO:0043025">
    <property type="term" value="C:neuronal cell body"/>
    <property type="evidence" value="ECO:0007669"/>
    <property type="project" value="TreeGrafter"/>
</dbReference>
<dbReference type="GO" id="GO:0007399">
    <property type="term" value="P:nervous system development"/>
    <property type="evidence" value="ECO:0007669"/>
    <property type="project" value="TreeGrafter"/>
</dbReference>
<evidence type="ECO:0000259" key="3">
    <source>
        <dbReference type="Pfam" id="PF25415"/>
    </source>
</evidence>
<sequence length="232" mass="26257">MHEHRQGFRVGGGDPGFHPGLCVFGLKLTEVEPRQTNALLYSCTVTETRTGPLGCSNYDNLDSVSSVLVHSPENRIQLQGLQVLLPEYLRSRFVQAALSYIGCNGEGQFTCRDNDCWCRCSEGHPQCNCPYASLQAQHSNLEYANEAWRHANQEFEESDEFQAFVARLSTHAALNLSSVWRAWRSDAALLKRYRKLENDAVFLLNKAQESAAKFFSLSRRCRSQPKVILPRE</sequence>
<proteinExistence type="predicted"/>
<dbReference type="InterPro" id="IPR033237">
    <property type="entry name" value="BRINP"/>
</dbReference>
<organism evidence="4 5">
    <name type="scientific">Clarias magur</name>
    <name type="common">Asian catfish</name>
    <name type="synonym">Macropteronotus magur</name>
    <dbReference type="NCBI Taxonomy" id="1594786"/>
    <lineage>
        <taxon>Eukaryota</taxon>
        <taxon>Metazoa</taxon>
        <taxon>Chordata</taxon>
        <taxon>Craniata</taxon>
        <taxon>Vertebrata</taxon>
        <taxon>Euteleostomi</taxon>
        <taxon>Actinopterygii</taxon>
        <taxon>Neopterygii</taxon>
        <taxon>Teleostei</taxon>
        <taxon>Ostariophysi</taxon>
        <taxon>Siluriformes</taxon>
        <taxon>Clariidae</taxon>
        <taxon>Clarias</taxon>
    </lineage>
</organism>
<name>A0A8J4X2C5_CLAMG</name>
<keyword evidence="5" id="KW-1185">Reference proteome</keyword>
<dbReference type="PANTHER" id="PTHR15564:SF10">
    <property type="entry name" value="BMP_RETINOIC ACID-INDUCIBLE NEURAL-SPECIFIC PROTEIN 3 ISOFORM X1"/>
    <property type="match status" value="1"/>
</dbReference>
<dbReference type="InterPro" id="IPR057450">
    <property type="entry name" value="BRINP_EGF"/>
</dbReference>
<feature type="domain" description="BRINP EGF" evidence="3">
    <location>
        <begin position="97"/>
        <end position="131"/>
    </location>
</feature>
<dbReference type="GO" id="GO:0045666">
    <property type="term" value="P:positive regulation of neuron differentiation"/>
    <property type="evidence" value="ECO:0007669"/>
    <property type="project" value="InterPro"/>
</dbReference>
<evidence type="ECO:0000256" key="1">
    <source>
        <dbReference type="ARBA" id="ARBA00023180"/>
    </source>
</evidence>
<accession>A0A8J4X2C5</accession>
<comment type="caution">
    <text evidence="4">The sequence shown here is derived from an EMBL/GenBank/DDBJ whole genome shotgun (WGS) entry which is preliminary data.</text>
</comment>
<dbReference type="InterPro" id="IPR057671">
    <property type="entry name" value="BRINP_C"/>
</dbReference>
<evidence type="ECO:0000313" key="5">
    <source>
        <dbReference type="Proteomes" id="UP000727407"/>
    </source>
</evidence>
<protein>
    <submittedName>
        <fullName evidence="4">BMP/retinoic acid-inducible neural-specific protein 3-like</fullName>
    </submittedName>
</protein>
<dbReference type="AlphaFoldDB" id="A0A8J4X2C5"/>
<dbReference type="Pfam" id="PF19052">
    <property type="entry name" value="BRINP_C"/>
    <property type="match status" value="1"/>
</dbReference>
<evidence type="ECO:0000313" key="4">
    <source>
        <dbReference type="EMBL" id="KAF5898261.1"/>
    </source>
</evidence>
<dbReference type="PANTHER" id="PTHR15564">
    <property type="entry name" value="MACPF DOMAIN-CONTAINING PROTEIN"/>
    <property type="match status" value="1"/>
</dbReference>
<evidence type="ECO:0000259" key="2">
    <source>
        <dbReference type="Pfam" id="PF19052"/>
    </source>
</evidence>
<reference evidence="4" key="1">
    <citation type="submission" date="2020-07" db="EMBL/GenBank/DDBJ databases">
        <title>Clarias magur genome sequencing, assembly and annotation.</title>
        <authorList>
            <person name="Kushwaha B."/>
            <person name="Kumar R."/>
            <person name="Das P."/>
            <person name="Joshi C.G."/>
            <person name="Kumar D."/>
            <person name="Nagpure N.S."/>
            <person name="Pandey M."/>
            <person name="Agarwal S."/>
            <person name="Srivastava S."/>
            <person name="Singh M."/>
            <person name="Sahoo L."/>
            <person name="Jayasankar P."/>
            <person name="Meher P.K."/>
            <person name="Koringa P.G."/>
            <person name="Iquebal M.A."/>
            <person name="Das S.P."/>
            <person name="Bit A."/>
            <person name="Patnaik S."/>
            <person name="Patel N."/>
            <person name="Shah T.M."/>
            <person name="Hinsu A."/>
            <person name="Jena J.K."/>
        </authorList>
    </citation>
    <scope>NUCLEOTIDE SEQUENCE</scope>
    <source>
        <strain evidence="4">CIFAMagur01</strain>
        <tissue evidence="4">Testis</tissue>
    </source>
</reference>
<feature type="domain" description="BRINP C-terminal" evidence="2">
    <location>
        <begin position="157"/>
        <end position="232"/>
    </location>
</feature>
<dbReference type="GO" id="GO:0071300">
    <property type="term" value="P:cellular response to retinoic acid"/>
    <property type="evidence" value="ECO:0007669"/>
    <property type="project" value="TreeGrafter"/>
</dbReference>
<dbReference type="GO" id="GO:0030425">
    <property type="term" value="C:dendrite"/>
    <property type="evidence" value="ECO:0007669"/>
    <property type="project" value="TreeGrafter"/>
</dbReference>